<dbReference type="InterPro" id="IPR007967">
    <property type="entry name" value="GSKIP_dom"/>
</dbReference>
<dbReference type="Pfam" id="PF05303">
    <property type="entry name" value="GSKIP_dom"/>
    <property type="match status" value="1"/>
</dbReference>
<dbReference type="SUPFAM" id="SSF103107">
    <property type="entry name" value="Hypothetical protein c14orf129, hspc210"/>
    <property type="match status" value="1"/>
</dbReference>
<dbReference type="RefSeq" id="XP_031856340.1">
    <property type="nucleotide sequence ID" value="XM_032000449.1"/>
</dbReference>
<accession>A0A5E8C1G8</accession>
<protein>
    <recommendedName>
        <fullName evidence="1">GSKIP domain-containing protein</fullName>
    </recommendedName>
</protein>
<evidence type="ECO:0000313" key="2">
    <source>
        <dbReference type="EMBL" id="VVT57517.1"/>
    </source>
</evidence>
<feature type="domain" description="GSKIP" evidence="1">
    <location>
        <begin position="34"/>
        <end position="110"/>
    </location>
</feature>
<dbReference type="EMBL" id="CABVLU010000005">
    <property type="protein sequence ID" value="VVT57517.1"/>
    <property type="molecule type" value="Genomic_DNA"/>
</dbReference>
<gene>
    <name evidence="2" type="ORF">SAPINGB_P005735</name>
</gene>
<dbReference type="Gene3D" id="3.30.2280.10">
    <property type="entry name" value="Hypothetical protein (hspc210)"/>
    <property type="match status" value="1"/>
</dbReference>
<sequence length="127" mass="13761">MNPATIQEEYAALHREYALMVSSIQLPDSPTDPVRITTLEQTVLDTRLERNGWIVLALTTSNNNSQDSQSKPSLNVKNGAVFETPEALLMNVSPVFAQRWNAALTARLEEAFSSASASASASFSSSS</sequence>
<dbReference type="InterPro" id="IPR023231">
    <property type="entry name" value="GSKIP_dom_sf"/>
</dbReference>
<name>A0A5E8C1G8_9ASCO</name>
<dbReference type="GeneID" id="43584549"/>
<dbReference type="Proteomes" id="UP000398389">
    <property type="component" value="Unassembled WGS sequence"/>
</dbReference>
<dbReference type="AlphaFoldDB" id="A0A5E8C1G8"/>
<proteinExistence type="predicted"/>
<reference evidence="2 3" key="1">
    <citation type="submission" date="2019-09" db="EMBL/GenBank/DDBJ databases">
        <authorList>
            <person name="Brejova B."/>
        </authorList>
    </citation>
    <scope>NUCLEOTIDE SEQUENCE [LARGE SCALE GENOMIC DNA]</scope>
</reference>
<evidence type="ECO:0000313" key="3">
    <source>
        <dbReference type="Proteomes" id="UP000398389"/>
    </source>
</evidence>
<keyword evidence="3" id="KW-1185">Reference proteome</keyword>
<evidence type="ECO:0000259" key="1">
    <source>
        <dbReference type="Pfam" id="PF05303"/>
    </source>
</evidence>
<organism evidence="2 3">
    <name type="scientific">Magnusiomyces paraingens</name>
    <dbReference type="NCBI Taxonomy" id="2606893"/>
    <lineage>
        <taxon>Eukaryota</taxon>
        <taxon>Fungi</taxon>
        <taxon>Dikarya</taxon>
        <taxon>Ascomycota</taxon>
        <taxon>Saccharomycotina</taxon>
        <taxon>Dipodascomycetes</taxon>
        <taxon>Dipodascales</taxon>
        <taxon>Dipodascaceae</taxon>
        <taxon>Magnusiomyces</taxon>
    </lineage>
</organism>